<dbReference type="GO" id="GO:0007010">
    <property type="term" value="P:cytoskeleton organization"/>
    <property type="evidence" value="ECO:0007669"/>
    <property type="project" value="TreeGrafter"/>
</dbReference>
<protein>
    <recommendedName>
        <fullName evidence="6">F-BAR domain-containing protein</fullName>
    </recommendedName>
</protein>
<accession>A0A0C3BI59</accession>
<keyword evidence="3" id="KW-0597">Phosphoprotein</keyword>
<gene>
    <name evidence="7" type="ORF">M413DRAFT_31645</name>
</gene>
<dbReference type="HOGENOM" id="CLU_435487_0_0_1"/>
<dbReference type="GO" id="GO:0120104">
    <property type="term" value="C:mitotic actomyosin contractile ring, proximal layer"/>
    <property type="evidence" value="ECO:0007669"/>
    <property type="project" value="TreeGrafter"/>
</dbReference>
<reference evidence="7 8" key="1">
    <citation type="submission" date="2014-04" db="EMBL/GenBank/DDBJ databases">
        <authorList>
            <consortium name="DOE Joint Genome Institute"/>
            <person name="Kuo A."/>
            <person name="Gay G."/>
            <person name="Dore J."/>
            <person name="Kohler A."/>
            <person name="Nagy L.G."/>
            <person name="Floudas D."/>
            <person name="Copeland A."/>
            <person name="Barry K.W."/>
            <person name="Cichocki N."/>
            <person name="Veneault-Fourrey C."/>
            <person name="LaButti K."/>
            <person name="Lindquist E.A."/>
            <person name="Lipzen A."/>
            <person name="Lundell T."/>
            <person name="Morin E."/>
            <person name="Murat C."/>
            <person name="Sun H."/>
            <person name="Tunlid A."/>
            <person name="Henrissat B."/>
            <person name="Grigoriev I.V."/>
            <person name="Hibbett D.S."/>
            <person name="Martin F."/>
            <person name="Nordberg H.P."/>
            <person name="Cantor M.N."/>
            <person name="Hua S.X."/>
        </authorList>
    </citation>
    <scope>NUCLEOTIDE SEQUENCE [LARGE SCALE GENOMIC DNA]</scope>
    <source>
        <strain evidence="8">h7</strain>
    </source>
</reference>
<dbReference type="OrthoDB" id="19092at2759"/>
<dbReference type="Pfam" id="PF00611">
    <property type="entry name" value="FCH"/>
    <property type="match status" value="1"/>
</dbReference>
<dbReference type="InterPro" id="IPR031160">
    <property type="entry name" value="F_BAR_dom"/>
</dbReference>
<name>A0A0C3BI59_HEBCY</name>
<dbReference type="GO" id="GO:0009898">
    <property type="term" value="C:cytoplasmic side of plasma membrane"/>
    <property type="evidence" value="ECO:0007669"/>
    <property type="project" value="TreeGrafter"/>
</dbReference>
<dbReference type="PANTHER" id="PTHR23065:SF7">
    <property type="entry name" value="NOSTRIN, ISOFORM H"/>
    <property type="match status" value="1"/>
</dbReference>
<dbReference type="EMBL" id="KN831805">
    <property type="protein sequence ID" value="KIM36405.1"/>
    <property type="molecule type" value="Genomic_DNA"/>
</dbReference>
<dbReference type="Gene3D" id="1.20.1270.60">
    <property type="entry name" value="Arfaptin homology (AH) domain/BAR domain"/>
    <property type="match status" value="1"/>
</dbReference>
<dbReference type="AlphaFoldDB" id="A0A0C3BI59"/>
<evidence type="ECO:0000256" key="3">
    <source>
        <dbReference type="ARBA" id="ARBA00022553"/>
    </source>
</evidence>
<proteinExistence type="predicted"/>
<comment type="subcellular location">
    <subcellularLocation>
        <location evidence="1">Cytoplasm</location>
        <location evidence="1">Cytoskeleton</location>
    </subcellularLocation>
</comment>
<dbReference type="InterPro" id="IPR001060">
    <property type="entry name" value="FCH_dom"/>
</dbReference>
<dbReference type="Proteomes" id="UP000053424">
    <property type="component" value="Unassembled WGS sequence"/>
</dbReference>
<dbReference type="SUPFAM" id="SSF103657">
    <property type="entry name" value="BAR/IMD domain-like"/>
    <property type="match status" value="1"/>
</dbReference>
<keyword evidence="2" id="KW-0963">Cytoplasm</keyword>
<dbReference type="STRING" id="686832.A0A0C3BI59"/>
<reference evidence="8" key="2">
    <citation type="submission" date="2015-01" db="EMBL/GenBank/DDBJ databases">
        <title>Evolutionary Origins and Diversification of the Mycorrhizal Mutualists.</title>
        <authorList>
            <consortium name="DOE Joint Genome Institute"/>
            <consortium name="Mycorrhizal Genomics Consortium"/>
            <person name="Kohler A."/>
            <person name="Kuo A."/>
            <person name="Nagy L.G."/>
            <person name="Floudas D."/>
            <person name="Copeland A."/>
            <person name="Barry K.W."/>
            <person name="Cichocki N."/>
            <person name="Veneault-Fourrey C."/>
            <person name="LaButti K."/>
            <person name="Lindquist E.A."/>
            <person name="Lipzen A."/>
            <person name="Lundell T."/>
            <person name="Morin E."/>
            <person name="Murat C."/>
            <person name="Riley R."/>
            <person name="Ohm R."/>
            <person name="Sun H."/>
            <person name="Tunlid A."/>
            <person name="Henrissat B."/>
            <person name="Grigoriev I.V."/>
            <person name="Hibbett D.S."/>
            <person name="Martin F."/>
        </authorList>
    </citation>
    <scope>NUCLEOTIDE SEQUENCE [LARGE SCALE GENOMIC DNA]</scope>
    <source>
        <strain evidence="8">h7</strain>
    </source>
</reference>
<dbReference type="InterPro" id="IPR027267">
    <property type="entry name" value="AH/BAR_dom_sf"/>
</dbReference>
<dbReference type="PROSITE" id="PS51741">
    <property type="entry name" value="F_BAR"/>
    <property type="match status" value="1"/>
</dbReference>
<dbReference type="SMART" id="SM00055">
    <property type="entry name" value="FCH"/>
    <property type="match status" value="1"/>
</dbReference>
<evidence type="ECO:0000259" key="6">
    <source>
        <dbReference type="PROSITE" id="PS51741"/>
    </source>
</evidence>
<evidence type="ECO:0000313" key="8">
    <source>
        <dbReference type="Proteomes" id="UP000053424"/>
    </source>
</evidence>
<dbReference type="PANTHER" id="PTHR23065">
    <property type="entry name" value="PROLINE-SERINE-THREONINE PHOSPHATASE INTERACTING PROTEIN 1"/>
    <property type="match status" value="1"/>
</dbReference>
<sequence length="628" mass="71845">MAKGHHSSIPQNRPLYSWDSFWGFGDGGVNPLFERMRGAARTMEELKAFWKERASIEEEYAKRLAKLAKMTLGREETGELRKSLDALRTETMHQAGFHLDLALRVRAELEVQTTEFHARQRTHKKIYQAPIERQFKTGKIQESSVNKAREKHEQDCAWINAFTVQASLLHGKALETINLKVERAQQTAQSSAREFLKLSKTLRETGMKWEQDWKLFCGSCEDMERDRVEFMKDQLWHYANVVSTVCVADDASSQSIRVAIDRVDAEKDLGNFVREHRHATKNQIPEPPPIVAHRARKSILAALARPNSSASHLDRSILVTPEQLIAPLQDLQQVLKIFSNNIFSSARLLTLPNHVVHSAQLLNITFSNDSPLHRLHRRYVVKTGRQNPNAATRLFSLYWLSEKAPEQRGLIILVFICGEIIGAYLSRTLSIYTRVKMVLRAHFYFDIWLKFFGIGGYSMARYYVSPQCVDIMKTLLHSFLQFVIIYRDHGGGRPLLPWRLSSEMVDHLLGMCRQIFRDFTMLDFHRIFPKLFIRTPESHFSALAANGKPPARSNSQIHTDIRDMLAALSTFPTDVEIQRAAHQAYDEARSTYARVESIILLPNVSLLPGPSSAEQRSCYPFGGTTSSR</sequence>
<evidence type="ECO:0000256" key="2">
    <source>
        <dbReference type="ARBA" id="ARBA00022490"/>
    </source>
</evidence>
<organism evidence="7 8">
    <name type="scientific">Hebeloma cylindrosporum</name>
    <dbReference type="NCBI Taxonomy" id="76867"/>
    <lineage>
        <taxon>Eukaryota</taxon>
        <taxon>Fungi</taxon>
        <taxon>Dikarya</taxon>
        <taxon>Basidiomycota</taxon>
        <taxon>Agaricomycotina</taxon>
        <taxon>Agaricomycetes</taxon>
        <taxon>Agaricomycetidae</taxon>
        <taxon>Agaricales</taxon>
        <taxon>Agaricineae</taxon>
        <taxon>Hymenogastraceae</taxon>
        <taxon>Hebeloma</taxon>
    </lineage>
</organism>
<evidence type="ECO:0000256" key="5">
    <source>
        <dbReference type="PROSITE-ProRule" id="PRU01077"/>
    </source>
</evidence>
<keyword evidence="4" id="KW-0206">Cytoskeleton</keyword>
<evidence type="ECO:0000256" key="4">
    <source>
        <dbReference type="ARBA" id="ARBA00023212"/>
    </source>
</evidence>
<evidence type="ECO:0000313" key="7">
    <source>
        <dbReference type="EMBL" id="KIM36405.1"/>
    </source>
</evidence>
<keyword evidence="8" id="KW-1185">Reference proteome</keyword>
<keyword evidence="5" id="KW-0175">Coiled coil</keyword>
<feature type="domain" description="F-BAR" evidence="6">
    <location>
        <begin position="14"/>
        <end position="268"/>
    </location>
</feature>
<dbReference type="GO" id="GO:0005543">
    <property type="term" value="F:phospholipid binding"/>
    <property type="evidence" value="ECO:0007669"/>
    <property type="project" value="TreeGrafter"/>
</dbReference>
<evidence type="ECO:0000256" key="1">
    <source>
        <dbReference type="ARBA" id="ARBA00004245"/>
    </source>
</evidence>